<organism evidence="1 2">
    <name type="scientific">Vitis vinifera</name>
    <name type="common">Grape</name>
    <dbReference type="NCBI Taxonomy" id="29760"/>
    <lineage>
        <taxon>Eukaryota</taxon>
        <taxon>Viridiplantae</taxon>
        <taxon>Streptophyta</taxon>
        <taxon>Embryophyta</taxon>
        <taxon>Tracheophyta</taxon>
        <taxon>Spermatophyta</taxon>
        <taxon>Magnoliopsida</taxon>
        <taxon>eudicotyledons</taxon>
        <taxon>Gunneridae</taxon>
        <taxon>Pentapetalae</taxon>
        <taxon>rosids</taxon>
        <taxon>Vitales</taxon>
        <taxon>Vitaceae</taxon>
        <taxon>Viteae</taxon>
        <taxon>Vitis</taxon>
    </lineage>
</organism>
<accession>D7T5B1</accession>
<dbReference type="Proteomes" id="UP000009183">
    <property type="component" value="Unassembled WGS sequence, unordered"/>
</dbReference>
<keyword evidence="2" id="KW-1185">Reference proteome</keyword>
<protein>
    <submittedName>
        <fullName evidence="1">Uncharacterized protein</fullName>
    </submittedName>
</protein>
<reference evidence="2" key="1">
    <citation type="journal article" date="2007" name="Nature">
        <title>The grapevine genome sequence suggests ancestral hexaploidization in major angiosperm phyla.</title>
        <authorList>
            <consortium name="The French-Italian Public Consortium for Grapevine Genome Characterization."/>
            <person name="Jaillon O."/>
            <person name="Aury J.-M."/>
            <person name="Noel B."/>
            <person name="Policriti A."/>
            <person name="Clepet C."/>
            <person name="Casagrande A."/>
            <person name="Choisne N."/>
            <person name="Aubourg S."/>
            <person name="Vitulo N."/>
            <person name="Jubin C."/>
            <person name="Vezzi A."/>
            <person name="Legeai F."/>
            <person name="Hugueney P."/>
            <person name="Dasilva C."/>
            <person name="Horner D."/>
            <person name="Mica E."/>
            <person name="Jublot D."/>
            <person name="Poulain J."/>
            <person name="Bruyere C."/>
            <person name="Billault A."/>
            <person name="Segurens B."/>
            <person name="Gouyvenoux M."/>
            <person name="Ugarte E."/>
            <person name="Cattonaro F."/>
            <person name="Anthouard V."/>
            <person name="Vico V."/>
            <person name="Del Fabbro C."/>
            <person name="Alaux M."/>
            <person name="Di Gaspero G."/>
            <person name="Dumas V."/>
            <person name="Felice N."/>
            <person name="Paillard S."/>
            <person name="Juman I."/>
            <person name="Moroldo M."/>
            <person name="Scalabrin S."/>
            <person name="Canaguier A."/>
            <person name="Le Clainche I."/>
            <person name="Malacrida G."/>
            <person name="Durand E."/>
            <person name="Pesole G."/>
            <person name="Laucou V."/>
            <person name="Chatelet P."/>
            <person name="Merdinoglu D."/>
            <person name="Delledonne M."/>
            <person name="Pezzotti M."/>
            <person name="Lecharny A."/>
            <person name="Scarpelli C."/>
            <person name="Artiguenave F."/>
            <person name="Pe M.E."/>
            <person name="Valle G."/>
            <person name="Morgante M."/>
            <person name="Caboche M."/>
            <person name="Adam-Blondon A.-F."/>
            <person name="Weissenbach J."/>
            <person name="Quetier F."/>
            <person name="Wincker P."/>
        </authorList>
    </citation>
    <scope>NUCLEOTIDE SEQUENCE [LARGE SCALE GENOMIC DNA]</scope>
    <source>
        <strain evidence="2">cv. Pinot noir / PN40024</strain>
    </source>
</reference>
<gene>
    <name evidence="1" type="ORF">VIT_00s0189g00100</name>
</gene>
<sequence>MNFEESSNNAYMPNPWSMILTSLCSDQPTFFLISTSTIVTDTKQTIHDTRLSLEVNQSVNTRPYFSKLGA</sequence>
<dbReference type="AlphaFoldDB" id="D7T5B1"/>
<dbReference type="PaxDb" id="29760-VIT_00s0189g00100.t01"/>
<dbReference type="EMBL" id="FN595521">
    <property type="protein sequence ID" value="CBI25694.3"/>
    <property type="molecule type" value="Genomic_DNA"/>
</dbReference>
<evidence type="ECO:0000313" key="1">
    <source>
        <dbReference type="EMBL" id="CBI25694.3"/>
    </source>
</evidence>
<dbReference type="InParanoid" id="D7T5B1"/>
<dbReference type="HOGENOM" id="CLU_2763063_0_0_1"/>
<evidence type="ECO:0000313" key="2">
    <source>
        <dbReference type="Proteomes" id="UP000009183"/>
    </source>
</evidence>
<name>D7T5B1_VITVI</name>
<proteinExistence type="predicted"/>